<dbReference type="InterPro" id="IPR036814">
    <property type="entry name" value="YqcC-like_sf"/>
</dbReference>
<accession>A0ABU1BGZ9</accession>
<dbReference type="InterPro" id="IPR023376">
    <property type="entry name" value="YqcC-like_dom"/>
</dbReference>
<dbReference type="PANTHER" id="PTHR39586:SF1">
    <property type="entry name" value="CYTOPLASMIC PROTEIN"/>
    <property type="match status" value="1"/>
</dbReference>
<evidence type="ECO:0000259" key="1">
    <source>
        <dbReference type="Pfam" id="PF04287"/>
    </source>
</evidence>
<dbReference type="InterPro" id="IPR007384">
    <property type="entry name" value="UCP006257"/>
</dbReference>
<gene>
    <name evidence="2" type="ORF">RC083_18410</name>
</gene>
<organism evidence="2 3">
    <name type="scientific">Pseudoalteromonas haloplanktis</name>
    <name type="common">Alteromonas haloplanktis</name>
    <dbReference type="NCBI Taxonomy" id="228"/>
    <lineage>
        <taxon>Bacteria</taxon>
        <taxon>Pseudomonadati</taxon>
        <taxon>Pseudomonadota</taxon>
        <taxon>Gammaproteobacteria</taxon>
        <taxon>Alteromonadales</taxon>
        <taxon>Pseudoalteromonadaceae</taxon>
        <taxon>Pseudoalteromonas</taxon>
    </lineage>
</organism>
<keyword evidence="3" id="KW-1185">Reference proteome</keyword>
<sequence>MYQQLQAYLTQLEVLLRQHQLWQEQPIDAQALNSTMPFCHDTMAFEQWLQFVFIEKMDALVTHKLPLPSNFAIAPMAELMFANKEGGAHVIKLLQELDSVFGQSDE</sequence>
<reference evidence="2 3" key="1">
    <citation type="submission" date="2023-08" db="EMBL/GenBank/DDBJ databases">
        <title>Pseudoalteromonas haloplanktis LL1 genome.</title>
        <authorList>
            <person name="Wu S."/>
        </authorList>
    </citation>
    <scope>NUCLEOTIDE SEQUENCE [LARGE SCALE GENOMIC DNA]</scope>
    <source>
        <strain evidence="2 3">LL1</strain>
    </source>
</reference>
<dbReference type="PIRSF" id="PIRSF006257">
    <property type="entry name" value="UCP006257"/>
    <property type="match status" value="1"/>
</dbReference>
<dbReference type="Gene3D" id="1.20.1440.40">
    <property type="entry name" value="YqcC-like"/>
    <property type="match status" value="1"/>
</dbReference>
<proteinExistence type="predicted"/>
<name>A0ABU1BGZ9_PSEHA</name>
<dbReference type="SUPFAM" id="SSF158452">
    <property type="entry name" value="YqcC-like"/>
    <property type="match status" value="1"/>
</dbReference>
<protein>
    <submittedName>
        <fullName evidence="2">YqcC family protein</fullName>
    </submittedName>
</protein>
<evidence type="ECO:0000313" key="2">
    <source>
        <dbReference type="EMBL" id="MDQ9093547.1"/>
    </source>
</evidence>
<dbReference type="PANTHER" id="PTHR39586">
    <property type="entry name" value="CYTOPLASMIC PROTEIN-RELATED"/>
    <property type="match status" value="1"/>
</dbReference>
<comment type="caution">
    <text evidence="2">The sequence shown here is derived from an EMBL/GenBank/DDBJ whole genome shotgun (WGS) entry which is preliminary data.</text>
</comment>
<dbReference type="Pfam" id="PF04287">
    <property type="entry name" value="DUF446"/>
    <property type="match status" value="1"/>
</dbReference>
<evidence type="ECO:0000313" key="3">
    <source>
        <dbReference type="Proteomes" id="UP001226574"/>
    </source>
</evidence>
<dbReference type="RefSeq" id="WP_016707736.1">
    <property type="nucleotide sequence ID" value="NZ_JAVIFY010000016.1"/>
</dbReference>
<dbReference type="EMBL" id="JAVIFY010000016">
    <property type="protein sequence ID" value="MDQ9093547.1"/>
    <property type="molecule type" value="Genomic_DNA"/>
</dbReference>
<feature type="domain" description="YqcC-like" evidence="1">
    <location>
        <begin position="5"/>
        <end position="99"/>
    </location>
</feature>
<dbReference type="Proteomes" id="UP001226574">
    <property type="component" value="Unassembled WGS sequence"/>
</dbReference>